<keyword evidence="7" id="KW-0732">Signal</keyword>
<dbReference type="SUPFAM" id="SSF52058">
    <property type="entry name" value="L domain-like"/>
    <property type="match status" value="3"/>
</dbReference>
<dbReference type="STRING" id="35608.A0A2U1Q5M9"/>
<comment type="subcellular location">
    <subcellularLocation>
        <location evidence="1">Cell membrane</location>
    </subcellularLocation>
    <subcellularLocation>
        <location evidence="2">Membrane</location>
        <topology evidence="2">Single-pass type I membrane protein</topology>
    </subcellularLocation>
</comment>
<dbReference type="AlphaFoldDB" id="A0A2U1Q5M9"/>
<evidence type="ECO:0000256" key="1">
    <source>
        <dbReference type="ARBA" id="ARBA00004236"/>
    </source>
</evidence>
<feature type="domain" description="Disease resistance R13L4/SHOC-2-like LRR" evidence="14">
    <location>
        <begin position="271"/>
        <end position="435"/>
    </location>
</feature>
<dbReference type="Pfam" id="PF23598">
    <property type="entry name" value="LRR_14"/>
    <property type="match status" value="1"/>
</dbReference>
<evidence type="ECO:0000256" key="6">
    <source>
        <dbReference type="ARBA" id="ARBA00022692"/>
    </source>
</evidence>
<evidence type="ECO:0000313" key="15">
    <source>
        <dbReference type="EMBL" id="PWA93320.1"/>
    </source>
</evidence>
<dbReference type="Pfam" id="PF08263">
    <property type="entry name" value="LRRNT_2"/>
    <property type="match status" value="1"/>
</dbReference>
<evidence type="ECO:0000256" key="10">
    <source>
        <dbReference type="ARBA" id="ARBA00023136"/>
    </source>
</evidence>
<protein>
    <submittedName>
        <fullName evidence="15">Leucine-rich repeat protein</fullName>
    </submittedName>
</protein>
<evidence type="ECO:0000259" key="13">
    <source>
        <dbReference type="Pfam" id="PF08263"/>
    </source>
</evidence>
<dbReference type="Pfam" id="PF00560">
    <property type="entry name" value="LRR_1"/>
    <property type="match status" value="6"/>
</dbReference>
<keyword evidence="5" id="KW-0433">Leucine-rich repeat</keyword>
<evidence type="ECO:0000256" key="11">
    <source>
        <dbReference type="ARBA" id="ARBA00023180"/>
    </source>
</evidence>
<name>A0A2U1Q5M9_ARTAN</name>
<evidence type="ECO:0000256" key="5">
    <source>
        <dbReference type="ARBA" id="ARBA00022614"/>
    </source>
</evidence>
<keyword evidence="6 12" id="KW-0812">Transmembrane</keyword>
<evidence type="ECO:0000313" key="16">
    <source>
        <dbReference type="Proteomes" id="UP000245207"/>
    </source>
</evidence>
<dbReference type="Gene3D" id="3.80.10.10">
    <property type="entry name" value="Ribonuclease Inhibitor"/>
    <property type="match status" value="3"/>
</dbReference>
<keyword evidence="8" id="KW-0677">Repeat</keyword>
<dbReference type="PANTHER" id="PTHR48063">
    <property type="entry name" value="LRR RECEPTOR-LIKE KINASE"/>
    <property type="match status" value="1"/>
</dbReference>
<keyword evidence="4" id="KW-1003">Cell membrane</keyword>
<dbReference type="InterPro" id="IPR013210">
    <property type="entry name" value="LRR_N_plant-typ"/>
</dbReference>
<keyword evidence="9 12" id="KW-1133">Transmembrane helix</keyword>
<accession>A0A2U1Q5M9</accession>
<evidence type="ECO:0000256" key="8">
    <source>
        <dbReference type="ARBA" id="ARBA00022737"/>
    </source>
</evidence>
<evidence type="ECO:0000256" key="7">
    <source>
        <dbReference type="ARBA" id="ARBA00022729"/>
    </source>
</evidence>
<organism evidence="15 16">
    <name type="scientific">Artemisia annua</name>
    <name type="common">Sweet wormwood</name>
    <dbReference type="NCBI Taxonomy" id="35608"/>
    <lineage>
        <taxon>Eukaryota</taxon>
        <taxon>Viridiplantae</taxon>
        <taxon>Streptophyta</taxon>
        <taxon>Embryophyta</taxon>
        <taxon>Tracheophyta</taxon>
        <taxon>Spermatophyta</taxon>
        <taxon>Magnoliopsida</taxon>
        <taxon>eudicotyledons</taxon>
        <taxon>Gunneridae</taxon>
        <taxon>Pentapetalae</taxon>
        <taxon>asterids</taxon>
        <taxon>campanulids</taxon>
        <taxon>Asterales</taxon>
        <taxon>Asteraceae</taxon>
        <taxon>Asteroideae</taxon>
        <taxon>Anthemideae</taxon>
        <taxon>Artemisiinae</taxon>
        <taxon>Artemisia</taxon>
    </lineage>
</organism>
<dbReference type="InterPro" id="IPR055414">
    <property type="entry name" value="LRR_R13L4/SHOC2-like"/>
</dbReference>
<evidence type="ECO:0000256" key="4">
    <source>
        <dbReference type="ARBA" id="ARBA00022475"/>
    </source>
</evidence>
<evidence type="ECO:0000256" key="12">
    <source>
        <dbReference type="SAM" id="Phobius"/>
    </source>
</evidence>
<dbReference type="InterPro" id="IPR046956">
    <property type="entry name" value="RLP23-like"/>
</dbReference>
<keyword evidence="10 12" id="KW-0472">Membrane</keyword>
<evidence type="ECO:0000256" key="9">
    <source>
        <dbReference type="ARBA" id="ARBA00022989"/>
    </source>
</evidence>
<comment type="caution">
    <text evidence="15">The sequence shown here is derived from an EMBL/GenBank/DDBJ whole genome shotgun (WGS) entry which is preliminary data.</text>
</comment>
<evidence type="ECO:0000256" key="2">
    <source>
        <dbReference type="ARBA" id="ARBA00004479"/>
    </source>
</evidence>
<keyword evidence="11" id="KW-0325">Glycoprotein</keyword>
<dbReference type="InterPro" id="IPR001611">
    <property type="entry name" value="Leu-rich_rpt"/>
</dbReference>
<dbReference type="Proteomes" id="UP000245207">
    <property type="component" value="Unassembled WGS sequence"/>
</dbReference>
<gene>
    <name evidence="15" type="ORF">CTI12_AA071590</name>
</gene>
<sequence>MTCLGVDNLTVGCFEKERLALLKFKHSVKDYNNIISSWVGSDCCKWFGVGCDGVTGHVVSLHFRSGYWAGIHSYEQFSNDVDSLYVGFLAGNELNSALAELGYLKYMDVSGNDFQFSEIPDFIGSLKHLRFLNLSHASFCGNIPHHLGNLSNLNVLDLGFNWLMADDLTWASGLSSLKHLDLSRLEFSQTQNLEKLLNLNMPSLVELHLSESENLNVQVDPSLLNSSSMLANIQLLDLSWCYLREMIGPSTNISECSRYAMEVLDMSWNELNGSQLPESFGKFKALRELNPENSQLMGPIPTSIGKLTALKVLYLNDNQLTGPISTSLGRLASLQKLSVSSNLLNGTITSSMGQLTKLIYLDVSNNSLEGAVSETHFAKLSKLKYFFASFNPKLSFNISRDWIPPFQLRKVGIDSCNISFEFPWWLRTQKKLRELVMSNSSISGYLPKWLRKMSIFQLLDLSHNQLSGPLTNLPTSKPLTGYEVSLFLKNNFFSGPIPESLCKWTHLEVLDLSKNSLRGELPISLENFYDLRVLDLGDNELSGSIPKWIGDHLNHLVVLKLHKNYFSGRIPQSLCLKNGLQILDIAQNNITGEIPRCFKKLSGMIRGSVEAVHNDTDSYSLDILQVMKGVDLEYTTTLQFVVNMDLSSNKLVGEIPEELSTLVMLVGLNLSHNNLSGSISDAIGNMKALNSLDLSVNKLTGMIPPSMASLTFLSYMNLSHNNLSGRIPIGSQLQTLTDPSIYAGNRDLCGAPLPKNCSNNEDQTTTSNGKYEEVDEPKRVWFYLDIACGFAAGFWGVIWVLLFKKQWRHKLFMFSEVFTDKIHVAVIVRVAKMKRGREAL</sequence>
<dbReference type="FunFam" id="3.80.10.10:FF:000213">
    <property type="entry name" value="Tyrosine-sulfated glycopeptide receptor 1"/>
    <property type="match status" value="1"/>
</dbReference>
<dbReference type="EMBL" id="PKPP01000395">
    <property type="protein sequence ID" value="PWA93320.1"/>
    <property type="molecule type" value="Genomic_DNA"/>
</dbReference>
<dbReference type="FunFam" id="3.80.10.10:FF:000095">
    <property type="entry name" value="LRR receptor-like serine/threonine-protein kinase GSO1"/>
    <property type="match status" value="1"/>
</dbReference>
<feature type="domain" description="Leucine-rich repeat-containing N-terminal plant-type" evidence="13">
    <location>
        <begin position="16"/>
        <end position="52"/>
    </location>
</feature>
<evidence type="ECO:0000256" key="3">
    <source>
        <dbReference type="ARBA" id="ARBA00009592"/>
    </source>
</evidence>
<feature type="transmembrane region" description="Helical" evidence="12">
    <location>
        <begin position="780"/>
        <end position="803"/>
    </location>
</feature>
<comment type="similarity">
    <text evidence="3">Belongs to the RLP family.</text>
</comment>
<dbReference type="GO" id="GO:0005886">
    <property type="term" value="C:plasma membrane"/>
    <property type="evidence" value="ECO:0007669"/>
    <property type="project" value="UniProtKB-SubCell"/>
</dbReference>
<dbReference type="PANTHER" id="PTHR48063:SF112">
    <property type="entry name" value="RECEPTOR LIKE PROTEIN 30-LIKE"/>
    <property type="match status" value="1"/>
</dbReference>
<evidence type="ECO:0000259" key="14">
    <source>
        <dbReference type="Pfam" id="PF23598"/>
    </source>
</evidence>
<dbReference type="OrthoDB" id="1060944at2759"/>
<reference evidence="15 16" key="1">
    <citation type="journal article" date="2018" name="Mol. Plant">
        <title>The genome of Artemisia annua provides insight into the evolution of Asteraceae family and artemisinin biosynthesis.</title>
        <authorList>
            <person name="Shen Q."/>
            <person name="Zhang L."/>
            <person name="Liao Z."/>
            <person name="Wang S."/>
            <person name="Yan T."/>
            <person name="Shi P."/>
            <person name="Liu M."/>
            <person name="Fu X."/>
            <person name="Pan Q."/>
            <person name="Wang Y."/>
            <person name="Lv Z."/>
            <person name="Lu X."/>
            <person name="Zhang F."/>
            <person name="Jiang W."/>
            <person name="Ma Y."/>
            <person name="Chen M."/>
            <person name="Hao X."/>
            <person name="Li L."/>
            <person name="Tang Y."/>
            <person name="Lv G."/>
            <person name="Zhou Y."/>
            <person name="Sun X."/>
            <person name="Brodelius P.E."/>
            <person name="Rose J.K.C."/>
            <person name="Tang K."/>
        </authorList>
    </citation>
    <scope>NUCLEOTIDE SEQUENCE [LARGE SCALE GENOMIC DNA]</scope>
    <source>
        <strain evidence="16">cv. Huhao1</strain>
        <tissue evidence="15">Leaf</tissue>
    </source>
</reference>
<proteinExistence type="inferred from homology"/>
<keyword evidence="16" id="KW-1185">Reference proteome</keyword>
<dbReference type="InterPro" id="IPR032675">
    <property type="entry name" value="LRR_dom_sf"/>
</dbReference>